<comment type="caution">
    <text evidence="1">The sequence shown here is derived from an EMBL/GenBank/DDBJ whole genome shotgun (WGS) entry which is preliminary data.</text>
</comment>
<reference evidence="1 2" key="1">
    <citation type="submission" date="2020-04" db="EMBL/GenBank/DDBJ databases">
        <title>Massilia sp. nov., a cold adapted bacteria isolated from Arctic soil.</title>
        <authorList>
            <person name="Son J."/>
            <person name="Ka J.-O."/>
        </authorList>
    </citation>
    <scope>NUCLEOTIDE SEQUENCE [LARGE SCALE GENOMIC DNA]</scope>
    <source>
        <strain evidence="1 2">ML15P13</strain>
    </source>
</reference>
<dbReference type="RefSeq" id="WP_171080919.1">
    <property type="nucleotide sequence ID" value="NZ_JABAIV010000001.1"/>
</dbReference>
<name>A0A7Y2JWN9_9BURK</name>
<dbReference type="CDD" id="cd09598">
    <property type="entry name" value="M4_like"/>
    <property type="match status" value="1"/>
</dbReference>
<dbReference type="EMBL" id="JABAIV010000001">
    <property type="protein sequence ID" value="NNG21970.1"/>
    <property type="molecule type" value="Genomic_DNA"/>
</dbReference>
<dbReference type="Proteomes" id="UP000533905">
    <property type="component" value="Unassembled WGS sequence"/>
</dbReference>
<evidence type="ECO:0000313" key="1">
    <source>
        <dbReference type="EMBL" id="NNG21970.1"/>
    </source>
</evidence>
<sequence length="596" mass="65815">MAATGQRYRIAPSVTRPIPAAYRRRPDDPAYRLLRVLTLDPTASRLEGSVACIEVPYEPLEPGPQGRLFKVDGYDYAQAVAYRKADLDDVHVLLKDGYDPSPADPRFHEQMVYAVCSSVCASFRDALGRQLSWGFRSRGDDHLLYLRPFAFRDANAYYDKLEGCISFGYLPMPAATRSARALPGETVFACLSHDVVAHEITHALLDGLRANFSIPTGPDVAGFHEGFCDLVTIFQRMRYKEVVAVAIRKSHGMLDESSLLGVLGHQLGLASGSQYVRDLMDARTYDADAGAHKIGNVLAGAVFEAYLTVFRRKTERLRRLASNGSGILPPGELGHDLAELLAGEATDLARQFQALVIRAIDYCPPVDIHLGEYLRALVTADHDLVPTDPWAYREALVDAFMKRCIYPQEVGTLSQHDLLWRAPRLALPPIAELDFAHLRFGRDPACPAGAEELERQAALLGEFATRPEHLQEFGLTCKGAPGLEGASAELPQVASIRASRRIGPDREIVFDLVAEITQRCIVPARGGKPAYALFGGATVIIGPDGAIRYIVSKSAVGKDRPTRRLAFMDSPAGRRYWSLDGKRYRMRNAMFRVLHQ</sequence>
<evidence type="ECO:0000313" key="2">
    <source>
        <dbReference type="Proteomes" id="UP000533905"/>
    </source>
</evidence>
<dbReference type="SUPFAM" id="SSF55486">
    <property type="entry name" value="Metalloproteases ('zincins'), catalytic domain"/>
    <property type="match status" value="1"/>
</dbReference>
<keyword evidence="2" id="KW-1185">Reference proteome</keyword>
<proteinExistence type="predicted"/>
<protein>
    <submittedName>
        <fullName evidence="1">Peptidase M4</fullName>
    </submittedName>
</protein>
<organism evidence="1 2">
    <name type="scientific">Telluria aromaticivorans</name>
    <dbReference type="NCBI Taxonomy" id="2725995"/>
    <lineage>
        <taxon>Bacteria</taxon>
        <taxon>Pseudomonadati</taxon>
        <taxon>Pseudomonadota</taxon>
        <taxon>Betaproteobacteria</taxon>
        <taxon>Burkholderiales</taxon>
        <taxon>Oxalobacteraceae</taxon>
        <taxon>Telluria group</taxon>
        <taxon>Telluria</taxon>
    </lineage>
</organism>
<accession>A0A7Y2JWN9</accession>
<dbReference type="AlphaFoldDB" id="A0A7Y2JWN9"/>
<gene>
    <name evidence="1" type="ORF">HGB41_02960</name>
</gene>